<sequence length="262" mass="29191">MTVQRKEASSKHSATELKKVVQTAKTIAASKMKKPESLASFSKTKSPLKSSTSCNSLLTNSPVNCDESAVQEGMTHSSNVQSLTQVPDRVFSKDDSTLTKDLTSTDHQPTSTFNTDSVDTAQCSSNSSNCNDKPKLSNSSASHRRTLFKEQLHDKNTEKTLNTEMTVKRTLVTVEKISGKLDILNMNVSKLMRAIIPSEKRISRPERMPALPLHTKQHLKEFETFIQADHNLAAACHYMSNQAKREESRKKKCNKHANKITL</sequence>
<evidence type="ECO:0000256" key="1">
    <source>
        <dbReference type="SAM" id="MobiDB-lite"/>
    </source>
</evidence>
<proteinExistence type="predicted"/>
<gene>
    <name evidence="3" type="primary">LOC112459731</name>
</gene>
<dbReference type="AlphaFoldDB" id="A0A6J1QDD7"/>
<reference evidence="3" key="1">
    <citation type="submission" date="2025-08" db="UniProtKB">
        <authorList>
            <consortium name="RefSeq"/>
        </authorList>
    </citation>
    <scope>IDENTIFICATION</scope>
    <source>
        <tissue evidence="3">Whole body</tissue>
    </source>
</reference>
<dbReference type="Proteomes" id="UP000504618">
    <property type="component" value="Unplaced"/>
</dbReference>
<dbReference type="GeneID" id="112459731"/>
<accession>A0A6J1QDD7</accession>
<evidence type="ECO:0000313" key="3">
    <source>
        <dbReference type="RefSeq" id="XP_024879768.1"/>
    </source>
</evidence>
<feature type="compositionally biased region" description="Polar residues" evidence="1">
    <location>
        <begin position="74"/>
        <end position="85"/>
    </location>
</feature>
<feature type="compositionally biased region" description="Low complexity" evidence="1">
    <location>
        <begin position="40"/>
        <end position="57"/>
    </location>
</feature>
<protein>
    <submittedName>
        <fullName evidence="3">Uncharacterized protein LOC112459731</fullName>
    </submittedName>
</protein>
<feature type="region of interest" description="Disordered" evidence="1">
    <location>
        <begin position="69"/>
        <end position="88"/>
    </location>
</feature>
<evidence type="ECO:0000313" key="2">
    <source>
        <dbReference type="Proteomes" id="UP000504618"/>
    </source>
</evidence>
<feature type="compositionally biased region" description="Polar residues" evidence="1">
    <location>
        <begin position="107"/>
        <end position="141"/>
    </location>
</feature>
<dbReference type="RefSeq" id="XP_024879768.1">
    <property type="nucleotide sequence ID" value="XM_025024000.1"/>
</dbReference>
<feature type="region of interest" description="Disordered" evidence="1">
    <location>
        <begin position="97"/>
        <end position="143"/>
    </location>
</feature>
<dbReference type="OrthoDB" id="7546059at2759"/>
<keyword evidence="2" id="KW-1185">Reference proteome</keyword>
<name>A0A6J1QDD7_9HYME</name>
<feature type="region of interest" description="Disordered" evidence="1">
    <location>
        <begin position="31"/>
        <end position="57"/>
    </location>
</feature>
<organism evidence="2 3">
    <name type="scientific">Temnothorax curvispinosus</name>
    <dbReference type="NCBI Taxonomy" id="300111"/>
    <lineage>
        <taxon>Eukaryota</taxon>
        <taxon>Metazoa</taxon>
        <taxon>Ecdysozoa</taxon>
        <taxon>Arthropoda</taxon>
        <taxon>Hexapoda</taxon>
        <taxon>Insecta</taxon>
        <taxon>Pterygota</taxon>
        <taxon>Neoptera</taxon>
        <taxon>Endopterygota</taxon>
        <taxon>Hymenoptera</taxon>
        <taxon>Apocrita</taxon>
        <taxon>Aculeata</taxon>
        <taxon>Formicoidea</taxon>
        <taxon>Formicidae</taxon>
        <taxon>Myrmicinae</taxon>
        <taxon>Temnothorax</taxon>
    </lineage>
</organism>